<dbReference type="AlphaFoldDB" id="A0A8J3VQR2"/>
<dbReference type="EMBL" id="BONZ01000034">
    <property type="protein sequence ID" value="GIH15400.1"/>
    <property type="molecule type" value="Genomic_DNA"/>
</dbReference>
<sequence>MRVTAFTGAAEGRSEVYRDAVEAFGGHLAKAGVEVVYGGGRVGLMGVLADATLAAGGTVIGVIPQSLVDAEVAHTGLTELIVVETMHERKATMARLGDAFVALPGGTGTLDELFEAWTWQQLGLHDKPVALLNPAGFWDPLLAALEHMRAAGFVRPAARLPVAGDADEFLRLVWPTPAGDATGR</sequence>
<dbReference type="Pfam" id="PF03641">
    <property type="entry name" value="Lysine_decarbox"/>
    <property type="match status" value="1"/>
</dbReference>
<dbReference type="GO" id="GO:0005829">
    <property type="term" value="C:cytosol"/>
    <property type="evidence" value="ECO:0007669"/>
    <property type="project" value="TreeGrafter"/>
</dbReference>
<dbReference type="NCBIfam" id="TIGR00730">
    <property type="entry name" value="Rossman fold protein, TIGR00730 family"/>
    <property type="match status" value="1"/>
</dbReference>
<dbReference type="EC" id="3.2.2.n1" evidence="2"/>
<dbReference type="PANTHER" id="PTHR31223">
    <property type="entry name" value="LOG FAMILY PROTEIN YJL055W"/>
    <property type="match status" value="1"/>
</dbReference>
<evidence type="ECO:0000256" key="1">
    <source>
        <dbReference type="ARBA" id="ARBA00006763"/>
    </source>
</evidence>
<dbReference type="SUPFAM" id="SSF102405">
    <property type="entry name" value="MCP/YpsA-like"/>
    <property type="match status" value="1"/>
</dbReference>
<keyword evidence="4" id="KW-1185">Reference proteome</keyword>
<dbReference type="PANTHER" id="PTHR31223:SF70">
    <property type="entry name" value="LOG FAMILY PROTEIN YJL055W"/>
    <property type="match status" value="1"/>
</dbReference>
<accession>A0A8J3VQR2</accession>
<keyword evidence="2" id="KW-0203">Cytokinin biosynthesis</keyword>
<keyword evidence="2" id="KW-0378">Hydrolase</keyword>
<dbReference type="Gene3D" id="3.40.50.450">
    <property type="match status" value="1"/>
</dbReference>
<comment type="caution">
    <text evidence="3">The sequence shown here is derived from an EMBL/GenBank/DDBJ whole genome shotgun (WGS) entry which is preliminary data.</text>
</comment>
<name>A0A8J3VQR2_9ACTN</name>
<evidence type="ECO:0000256" key="2">
    <source>
        <dbReference type="RuleBase" id="RU363015"/>
    </source>
</evidence>
<comment type="similarity">
    <text evidence="1 2">Belongs to the LOG family.</text>
</comment>
<reference evidence="3" key="1">
    <citation type="submission" date="2021-01" db="EMBL/GenBank/DDBJ databases">
        <title>Whole genome shotgun sequence of Rugosimonospora africana NBRC 104875.</title>
        <authorList>
            <person name="Komaki H."/>
            <person name="Tamura T."/>
        </authorList>
    </citation>
    <scope>NUCLEOTIDE SEQUENCE</scope>
    <source>
        <strain evidence="3">NBRC 104875</strain>
    </source>
</reference>
<evidence type="ECO:0000313" key="3">
    <source>
        <dbReference type="EMBL" id="GIH15400.1"/>
    </source>
</evidence>
<protein>
    <recommendedName>
        <fullName evidence="2">Cytokinin riboside 5'-monophosphate phosphoribohydrolase</fullName>
        <ecNumber evidence="2">3.2.2.n1</ecNumber>
    </recommendedName>
</protein>
<dbReference type="GO" id="GO:0016799">
    <property type="term" value="F:hydrolase activity, hydrolyzing N-glycosyl compounds"/>
    <property type="evidence" value="ECO:0007669"/>
    <property type="project" value="TreeGrafter"/>
</dbReference>
<dbReference type="RefSeq" id="WP_203919036.1">
    <property type="nucleotide sequence ID" value="NZ_BONZ01000034.1"/>
</dbReference>
<dbReference type="Proteomes" id="UP000642748">
    <property type="component" value="Unassembled WGS sequence"/>
</dbReference>
<dbReference type="GO" id="GO:0009691">
    <property type="term" value="P:cytokinin biosynthetic process"/>
    <property type="evidence" value="ECO:0007669"/>
    <property type="project" value="UniProtKB-UniRule"/>
</dbReference>
<comment type="catalytic activity">
    <reaction evidence="2">
        <text>N(6)-(dimethylallyl)adenosine 5'-phosphate + H2O = N(6)-dimethylallyladenine + D-ribose 5-phosphate</text>
        <dbReference type="Rhea" id="RHEA:48560"/>
        <dbReference type="ChEBI" id="CHEBI:15377"/>
        <dbReference type="ChEBI" id="CHEBI:17660"/>
        <dbReference type="ChEBI" id="CHEBI:57526"/>
        <dbReference type="ChEBI" id="CHEBI:78346"/>
        <dbReference type="EC" id="3.2.2.n1"/>
    </reaction>
</comment>
<dbReference type="InterPro" id="IPR005269">
    <property type="entry name" value="LOG"/>
</dbReference>
<dbReference type="InterPro" id="IPR031100">
    <property type="entry name" value="LOG_fam"/>
</dbReference>
<organism evidence="3 4">
    <name type="scientific">Rugosimonospora africana</name>
    <dbReference type="NCBI Taxonomy" id="556532"/>
    <lineage>
        <taxon>Bacteria</taxon>
        <taxon>Bacillati</taxon>
        <taxon>Actinomycetota</taxon>
        <taxon>Actinomycetes</taxon>
        <taxon>Micromonosporales</taxon>
        <taxon>Micromonosporaceae</taxon>
        <taxon>Rugosimonospora</taxon>
    </lineage>
</organism>
<evidence type="ECO:0000313" key="4">
    <source>
        <dbReference type="Proteomes" id="UP000642748"/>
    </source>
</evidence>
<gene>
    <name evidence="3" type="ORF">Raf01_35720</name>
</gene>
<proteinExistence type="inferred from homology"/>
<comment type="catalytic activity">
    <reaction evidence="2">
        <text>9-ribosyl-trans-zeatin 5'-phosphate + H2O = trans-zeatin + D-ribose 5-phosphate</text>
        <dbReference type="Rhea" id="RHEA:48564"/>
        <dbReference type="ChEBI" id="CHEBI:15377"/>
        <dbReference type="ChEBI" id="CHEBI:16522"/>
        <dbReference type="ChEBI" id="CHEBI:78346"/>
        <dbReference type="ChEBI" id="CHEBI:87947"/>
        <dbReference type="EC" id="3.2.2.n1"/>
    </reaction>
</comment>